<sequence>MTVFPSFFKHITSFSLPNYNCHVLLLPKLEQNMAPQKQLVLKLTSFRYKKEGISWKDFHEYGTRQHAPKAARIQERHGAYKITHVYTPPITKSLITDKIPWAVRPGWIVDDHDVSVSMYVPDPETLQAIVTDPEFQSLVAGEDHILDQERATVTAGWEEVFVDEGKIVDIDRESWEAFTAMGQGSKKTDAPEDVRI</sequence>
<gene>
    <name evidence="3" type="ORF">M747DRAFT_370666</name>
</gene>
<evidence type="ECO:0000313" key="4">
    <source>
        <dbReference type="Proteomes" id="UP000253845"/>
    </source>
</evidence>
<dbReference type="VEuPathDB" id="FungiDB:M747DRAFT_370666"/>
<dbReference type="InterPro" id="IPR011008">
    <property type="entry name" value="Dimeric_a/b-barrel"/>
</dbReference>
<reference evidence="3 4" key="1">
    <citation type="submission" date="2018-07" db="EMBL/GenBank/DDBJ databases">
        <title>Section-level genome sequencing of Aspergillus section Nigri to investigate inter- and intra-species variation.</title>
        <authorList>
            <consortium name="DOE Joint Genome Institute"/>
            <person name="Vesth T.C."/>
            <person name="Nybo J.L."/>
            <person name="Theobald S."/>
            <person name="Frisvad J.C."/>
            <person name="Larsen T.O."/>
            <person name="Nielsen K.F."/>
            <person name="Hoof J.B."/>
            <person name="Brandl J."/>
            <person name="Salamov A."/>
            <person name="Riley R."/>
            <person name="Gladden J.M."/>
            <person name="Phatale P."/>
            <person name="Nielsen M.T."/>
            <person name="Lyhne E.K."/>
            <person name="Kogle M.E."/>
            <person name="Strasser K."/>
            <person name="McDonnell E."/>
            <person name="Barry K."/>
            <person name="Clum A."/>
            <person name="Chen C."/>
            <person name="Nolan M."/>
            <person name="Sandor L."/>
            <person name="Kuo A."/>
            <person name="Lipzen A."/>
            <person name="Hainaut M."/>
            <person name="Drula E."/>
            <person name="Tsang A."/>
            <person name="Magnuson J.K."/>
            <person name="Henrissat B."/>
            <person name="Wiebenga A."/>
            <person name="Simmons B.A."/>
            <person name="Makela M.R."/>
            <person name="De vries R.P."/>
            <person name="Grigoriev I.V."/>
            <person name="Mortensen U.H."/>
            <person name="Baker S.E."/>
            <person name="Andersen M.R."/>
        </authorList>
    </citation>
    <scope>NUCLEOTIDE SEQUENCE [LARGE SCALE GENOMIC DNA]</scope>
    <source>
        <strain evidence="3 4">ATCC 13496</strain>
    </source>
</reference>
<dbReference type="Pfam" id="PF07110">
    <property type="entry name" value="EthD"/>
    <property type="match status" value="1"/>
</dbReference>
<comment type="similarity">
    <text evidence="1">Belongs to the tpcK family.</text>
</comment>
<name>A0A370C013_ASPNG</name>
<dbReference type="AlphaFoldDB" id="A0A370C013"/>
<organism evidence="3 4">
    <name type="scientific">Aspergillus niger ATCC 13496</name>
    <dbReference type="NCBI Taxonomy" id="1353008"/>
    <lineage>
        <taxon>Eukaryota</taxon>
        <taxon>Fungi</taxon>
        <taxon>Dikarya</taxon>
        <taxon>Ascomycota</taxon>
        <taxon>Pezizomycotina</taxon>
        <taxon>Eurotiomycetes</taxon>
        <taxon>Eurotiomycetidae</taxon>
        <taxon>Eurotiales</taxon>
        <taxon>Aspergillaceae</taxon>
        <taxon>Aspergillus</taxon>
        <taxon>Aspergillus subgen. Circumdati</taxon>
    </lineage>
</organism>
<evidence type="ECO:0000256" key="1">
    <source>
        <dbReference type="ARBA" id="ARBA00005986"/>
    </source>
</evidence>
<protein>
    <recommendedName>
        <fullName evidence="2">EthD domain-containing protein</fullName>
    </recommendedName>
</protein>
<dbReference type="Gene3D" id="3.30.70.100">
    <property type="match status" value="1"/>
</dbReference>
<dbReference type="Proteomes" id="UP000253845">
    <property type="component" value="Unassembled WGS sequence"/>
</dbReference>
<evidence type="ECO:0000313" key="3">
    <source>
        <dbReference type="EMBL" id="RDH20008.1"/>
    </source>
</evidence>
<dbReference type="SUPFAM" id="SSF54909">
    <property type="entry name" value="Dimeric alpha+beta barrel"/>
    <property type="match status" value="1"/>
</dbReference>
<accession>A0A370C013</accession>
<proteinExistence type="inferred from homology"/>
<feature type="domain" description="EthD" evidence="2">
    <location>
        <begin position="50"/>
        <end position="148"/>
    </location>
</feature>
<dbReference type="InterPro" id="IPR009799">
    <property type="entry name" value="EthD_dom"/>
</dbReference>
<dbReference type="GO" id="GO:0016491">
    <property type="term" value="F:oxidoreductase activity"/>
    <property type="evidence" value="ECO:0007669"/>
    <property type="project" value="InterPro"/>
</dbReference>
<evidence type="ECO:0000259" key="2">
    <source>
        <dbReference type="Pfam" id="PF07110"/>
    </source>
</evidence>
<dbReference type="EMBL" id="KZ851916">
    <property type="protein sequence ID" value="RDH20008.1"/>
    <property type="molecule type" value="Genomic_DNA"/>
</dbReference>